<feature type="non-terminal residue" evidence="5">
    <location>
        <position position="1"/>
    </location>
</feature>
<sequence>YPVPNPEFPFLGVHFTNTIHGEVEAGPNAVFAFAREGYNMTTFNIMETLGTVSYRGFWAMTQRYWKQGFQEFHRSLSKAAFVRSLQRLVPEIESNHLTKGEAGVRAQEVERTGQLTDDFRISATGNAIHIRNAPSPGATASLAIGNDIANIAAESFGLAT</sequence>
<keyword evidence="3" id="KW-0274">FAD</keyword>
<dbReference type="PANTHER" id="PTHR43104">
    <property type="entry name" value="L-2-HYDROXYGLUTARATE DEHYDROGENASE, MITOCHONDRIAL"/>
    <property type="match status" value="1"/>
</dbReference>
<evidence type="ECO:0000313" key="5">
    <source>
        <dbReference type="EMBL" id="SVD41319.1"/>
    </source>
</evidence>
<evidence type="ECO:0000256" key="3">
    <source>
        <dbReference type="ARBA" id="ARBA00022827"/>
    </source>
</evidence>
<name>A0A382V490_9ZZZZ</name>
<dbReference type="EMBL" id="UINC01149073">
    <property type="protein sequence ID" value="SVD41319.1"/>
    <property type="molecule type" value="Genomic_DNA"/>
</dbReference>
<organism evidence="5">
    <name type="scientific">marine metagenome</name>
    <dbReference type="NCBI Taxonomy" id="408172"/>
    <lineage>
        <taxon>unclassified sequences</taxon>
        <taxon>metagenomes</taxon>
        <taxon>ecological metagenomes</taxon>
    </lineage>
</organism>
<dbReference type="GO" id="GO:0047545">
    <property type="term" value="F:(S)-2-hydroxyglutarate dehydrogenase activity"/>
    <property type="evidence" value="ECO:0007669"/>
    <property type="project" value="TreeGrafter"/>
</dbReference>
<keyword evidence="4" id="KW-0560">Oxidoreductase</keyword>
<dbReference type="GO" id="GO:0005737">
    <property type="term" value="C:cytoplasm"/>
    <property type="evidence" value="ECO:0007669"/>
    <property type="project" value="TreeGrafter"/>
</dbReference>
<accession>A0A382V490</accession>
<proteinExistence type="predicted"/>
<dbReference type="AlphaFoldDB" id="A0A382V490"/>
<dbReference type="PANTHER" id="PTHR43104:SF2">
    <property type="entry name" value="L-2-HYDROXYGLUTARATE DEHYDROGENASE, MITOCHONDRIAL"/>
    <property type="match status" value="1"/>
</dbReference>
<gene>
    <name evidence="5" type="ORF">METZ01_LOCUS394173</name>
</gene>
<evidence type="ECO:0000256" key="4">
    <source>
        <dbReference type="ARBA" id="ARBA00023002"/>
    </source>
</evidence>
<keyword evidence="2" id="KW-0285">Flavoprotein</keyword>
<protein>
    <recommendedName>
        <fullName evidence="6">FAD dependent oxidoreductase domain-containing protein</fullName>
    </recommendedName>
</protein>
<comment type="cofactor">
    <cofactor evidence="1">
        <name>FAD</name>
        <dbReference type="ChEBI" id="CHEBI:57692"/>
    </cofactor>
</comment>
<reference evidence="5" key="1">
    <citation type="submission" date="2018-05" db="EMBL/GenBank/DDBJ databases">
        <authorList>
            <person name="Lanie J.A."/>
            <person name="Ng W.-L."/>
            <person name="Kazmierczak K.M."/>
            <person name="Andrzejewski T.M."/>
            <person name="Davidsen T.M."/>
            <person name="Wayne K.J."/>
            <person name="Tettelin H."/>
            <person name="Glass J.I."/>
            <person name="Rusch D."/>
            <person name="Podicherti R."/>
            <person name="Tsui H.-C.T."/>
            <person name="Winkler M.E."/>
        </authorList>
    </citation>
    <scope>NUCLEOTIDE SEQUENCE</scope>
</reference>
<evidence type="ECO:0008006" key="6">
    <source>
        <dbReference type="Google" id="ProtNLM"/>
    </source>
</evidence>
<evidence type="ECO:0000256" key="2">
    <source>
        <dbReference type="ARBA" id="ARBA00022630"/>
    </source>
</evidence>
<evidence type="ECO:0000256" key="1">
    <source>
        <dbReference type="ARBA" id="ARBA00001974"/>
    </source>
</evidence>
<dbReference type="Gene3D" id="3.30.9.10">
    <property type="entry name" value="D-Amino Acid Oxidase, subunit A, domain 2"/>
    <property type="match status" value="1"/>
</dbReference>